<reference evidence="3" key="1">
    <citation type="submission" date="2017-10" db="EMBL/GenBank/DDBJ databases">
        <title>Rapid genome shrinkage in a self-fertile nematode reveals novel sperm competition proteins.</title>
        <authorList>
            <person name="Yin D."/>
            <person name="Schwarz E.M."/>
            <person name="Thomas C.G."/>
            <person name="Felde R.L."/>
            <person name="Korf I.F."/>
            <person name="Cutter A.D."/>
            <person name="Schartner C.M."/>
            <person name="Ralston E.J."/>
            <person name="Meyer B.J."/>
            <person name="Haag E.S."/>
        </authorList>
    </citation>
    <scope>NUCLEOTIDE SEQUENCE [LARGE SCALE GENOMIC DNA]</scope>
    <source>
        <strain evidence="3">JU1422</strain>
    </source>
</reference>
<evidence type="ECO:0000256" key="1">
    <source>
        <dbReference type="SAM" id="MobiDB-lite"/>
    </source>
</evidence>
<organism evidence="2 3">
    <name type="scientific">Caenorhabditis nigoni</name>
    <dbReference type="NCBI Taxonomy" id="1611254"/>
    <lineage>
        <taxon>Eukaryota</taxon>
        <taxon>Metazoa</taxon>
        <taxon>Ecdysozoa</taxon>
        <taxon>Nematoda</taxon>
        <taxon>Chromadorea</taxon>
        <taxon>Rhabditida</taxon>
        <taxon>Rhabditina</taxon>
        <taxon>Rhabditomorpha</taxon>
        <taxon>Rhabditoidea</taxon>
        <taxon>Rhabditidae</taxon>
        <taxon>Peloderinae</taxon>
        <taxon>Caenorhabditis</taxon>
    </lineage>
</organism>
<dbReference type="AlphaFoldDB" id="A0A2G5ULY5"/>
<name>A0A2G5ULY5_9PELO</name>
<proteinExistence type="predicted"/>
<comment type="caution">
    <text evidence="2">The sequence shown here is derived from an EMBL/GenBank/DDBJ whole genome shotgun (WGS) entry which is preliminary data.</text>
</comment>
<sequence length="135" mass="15306">MERIRIVILLNFQAQNLFDPRYTLLAQPIKGQGPFSSILKHFGRSCSVGEPPAVQPPDSKVQKLLDPRHPFPALPSRDQSLPSPRAWTATAPWMSHQFCRPQTQKKSSVRQIDVSTGSNGDWAVSMEFKVRRRNI</sequence>
<dbReference type="EMBL" id="PDUG01000003">
    <property type="protein sequence ID" value="PIC40582.1"/>
    <property type="molecule type" value="Genomic_DNA"/>
</dbReference>
<evidence type="ECO:0000313" key="2">
    <source>
        <dbReference type="EMBL" id="PIC40582.1"/>
    </source>
</evidence>
<evidence type="ECO:0000313" key="3">
    <source>
        <dbReference type="Proteomes" id="UP000230233"/>
    </source>
</evidence>
<accession>A0A2G5ULY5</accession>
<keyword evidence="3" id="KW-1185">Reference proteome</keyword>
<feature type="region of interest" description="Disordered" evidence="1">
    <location>
        <begin position="66"/>
        <end position="85"/>
    </location>
</feature>
<dbReference type="Proteomes" id="UP000230233">
    <property type="component" value="Chromosome III"/>
</dbReference>
<gene>
    <name evidence="2" type="primary">Cnig_chr_III.g11874</name>
    <name evidence="2" type="ORF">B9Z55_011874</name>
</gene>
<protein>
    <submittedName>
        <fullName evidence="2">Uncharacterized protein</fullName>
    </submittedName>
</protein>